<dbReference type="GO" id="GO:0009294">
    <property type="term" value="P:DNA-mediated transformation"/>
    <property type="evidence" value="ECO:0007669"/>
    <property type="project" value="InterPro"/>
</dbReference>
<dbReference type="InterPro" id="IPR036388">
    <property type="entry name" value="WH-like_DNA-bd_sf"/>
</dbReference>
<evidence type="ECO:0000313" key="4">
    <source>
        <dbReference type="EMBL" id="ADY27097.1"/>
    </source>
</evidence>
<dbReference type="Gene3D" id="1.10.10.10">
    <property type="entry name" value="Winged helix-like DNA-binding domain superfamily/Winged helix DNA-binding domain"/>
    <property type="match status" value="1"/>
</dbReference>
<dbReference type="RefSeq" id="WP_013615705.1">
    <property type="nucleotide sequence ID" value="NC_015161.1"/>
</dbReference>
<dbReference type="PANTHER" id="PTHR43022:SF1">
    <property type="entry name" value="PROTEIN SMF"/>
    <property type="match status" value="1"/>
</dbReference>
<dbReference type="STRING" id="693977.Deipr_1966"/>
<reference evidence="4 5" key="2">
    <citation type="journal article" date="2012" name="Stand. Genomic Sci.">
        <title>Complete genome sequence of the orange-red pigmented, radioresistant Deinococcus proteolyticus type strain (MRP(T)).</title>
        <authorList>
            <person name="Copeland A."/>
            <person name="Zeytun A."/>
            <person name="Yassawong M."/>
            <person name="Nolan M."/>
            <person name="Lucas S."/>
            <person name="Hammon N."/>
            <person name="Deshpande S."/>
            <person name="Cheng J.F."/>
            <person name="Han C."/>
            <person name="Tapia R."/>
            <person name="Goodwin L.A."/>
            <person name="Pitluck S."/>
            <person name="Mavromatis K."/>
            <person name="Liolios K."/>
            <person name="Pagani I."/>
            <person name="Ivanova N."/>
            <person name="Mikhailova N."/>
            <person name="Pati A."/>
            <person name="Chen A."/>
            <person name="Palaniappan K."/>
            <person name="Land M."/>
            <person name="Hauser L."/>
            <person name="Jeffries C.D."/>
            <person name="Brambilla E.M."/>
            <person name="Rohde M."/>
            <person name="Sikorski J."/>
            <person name="Pukall R."/>
            <person name="Goker M."/>
            <person name="Detter J.C."/>
            <person name="Woyke T."/>
            <person name="Bristow J."/>
            <person name="Eisen J.A."/>
            <person name="Markowitz V."/>
            <person name="Hugenholtz P."/>
            <person name="Kyrpides N.C."/>
            <person name="Klenk H.P."/>
            <person name="Lapidus A."/>
        </authorList>
    </citation>
    <scope>NUCLEOTIDE SEQUENCE [LARGE SCALE GENOMIC DNA]</scope>
    <source>
        <strain evidence="5">ATCC 35074 / DSM 20540 / JCM 6276 / NBRC 101906 / NCIMB 13154 / VKM Ac-1939 / CCM 2703 / MRP</strain>
    </source>
</reference>
<dbReference type="Gene3D" id="3.40.50.450">
    <property type="match status" value="1"/>
</dbReference>
<dbReference type="SUPFAM" id="SSF102405">
    <property type="entry name" value="MCP/YpsA-like"/>
    <property type="match status" value="1"/>
</dbReference>
<evidence type="ECO:0000256" key="1">
    <source>
        <dbReference type="ARBA" id="ARBA00006525"/>
    </source>
</evidence>
<evidence type="ECO:0000259" key="3">
    <source>
        <dbReference type="Pfam" id="PF17782"/>
    </source>
</evidence>
<gene>
    <name evidence="4" type="ordered locus">Deipr_1966</name>
</gene>
<evidence type="ECO:0000313" key="5">
    <source>
        <dbReference type="Proteomes" id="UP000007718"/>
    </source>
</evidence>
<dbReference type="eggNOG" id="COG0758">
    <property type="taxonomic scope" value="Bacteria"/>
</dbReference>
<protein>
    <submittedName>
        <fullName evidence="4">DNA protecting protein DprA</fullName>
    </submittedName>
</protein>
<dbReference type="KEGG" id="dpt:Deipr_1966"/>
<dbReference type="NCBIfam" id="TIGR00732">
    <property type="entry name" value="dprA"/>
    <property type="match status" value="1"/>
</dbReference>
<dbReference type="PANTHER" id="PTHR43022">
    <property type="entry name" value="PROTEIN SMF"/>
    <property type="match status" value="1"/>
</dbReference>
<organism evidence="4 5">
    <name type="scientific">Deinococcus proteolyticus (strain ATCC 35074 / DSM 20540 / JCM 6276 / NBRC 101906 / NCIMB 13154 / VKM Ac-1939 / CCM 2703 / MRP)</name>
    <dbReference type="NCBI Taxonomy" id="693977"/>
    <lineage>
        <taxon>Bacteria</taxon>
        <taxon>Thermotogati</taxon>
        <taxon>Deinococcota</taxon>
        <taxon>Deinococci</taxon>
        <taxon>Deinococcales</taxon>
        <taxon>Deinococcaceae</taxon>
        <taxon>Deinococcus</taxon>
    </lineage>
</organism>
<sequence>MSLFAPHPAPSPDAELLALLTLRLTPGLGTRRIEALRRHFGTAQAALEVPPEALREVPGLDRRSAAAIGMAPPRESAAQELEKVAAARQAGKDITLLGRGLPGYPPALEALGDPPAVLWVRGPLPELPPTPPAVGIVGTRSASPHALSLTRQIAAELAGTGLTVVSGLARGVDTAAHSAAVEAGGLSIGVVGHAVDRVYPAENVDLARRLTLVSEYPLGTGPKAHHFPQRNRLIAALSAGVLVVEGELKSGSLITATHALECGRTVFAVPGRAGDLRASGPHRLLREGAVLTETAADILTELGWEARAAGAGAGEDVPDLPPEQAATYSALTEPRTLDDLAALTGLGLAELQTALMMLQLSGLAEDSGGRWLRR</sequence>
<dbReference type="InterPro" id="IPR057666">
    <property type="entry name" value="DrpA_SLOG"/>
</dbReference>
<feature type="domain" description="Smf/DprA SLOG" evidence="2">
    <location>
        <begin position="102"/>
        <end position="302"/>
    </location>
</feature>
<dbReference type="SUPFAM" id="SSF47781">
    <property type="entry name" value="RuvA domain 2-like"/>
    <property type="match status" value="1"/>
</dbReference>
<dbReference type="Pfam" id="PF17782">
    <property type="entry name" value="WHD_DprA"/>
    <property type="match status" value="1"/>
</dbReference>
<dbReference type="AlphaFoldDB" id="F0RMM9"/>
<dbReference type="EMBL" id="CP002536">
    <property type="protein sequence ID" value="ADY27097.1"/>
    <property type="molecule type" value="Genomic_DNA"/>
</dbReference>
<keyword evidence="5" id="KW-1185">Reference proteome</keyword>
<dbReference type="Proteomes" id="UP000007718">
    <property type="component" value="Chromosome"/>
</dbReference>
<dbReference type="Pfam" id="PF02481">
    <property type="entry name" value="DNA_processg_A"/>
    <property type="match status" value="1"/>
</dbReference>
<proteinExistence type="inferred from homology"/>
<dbReference type="HOGENOM" id="CLU_029601_1_0_0"/>
<dbReference type="InterPro" id="IPR003488">
    <property type="entry name" value="DprA"/>
</dbReference>
<evidence type="ECO:0000259" key="2">
    <source>
        <dbReference type="Pfam" id="PF02481"/>
    </source>
</evidence>
<reference evidence="5" key="1">
    <citation type="submission" date="2011-02" db="EMBL/GenBank/DDBJ databases">
        <title>The complete sequence of chromosome of Deinococcus proteolyticus DSM 20540.</title>
        <authorList>
            <consortium name="US DOE Joint Genome Institute (JGI-PGF)"/>
            <person name="Lucas S."/>
            <person name="Copeland A."/>
            <person name="Lapidus A."/>
            <person name="Bruce D."/>
            <person name="Goodwin L."/>
            <person name="Pitluck S."/>
            <person name="Kyrpides N."/>
            <person name="Mavromatis K."/>
            <person name="Pagani I."/>
            <person name="Ivanova N."/>
            <person name="Ovchinnikova G."/>
            <person name="Zeytun A."/>
            <person name="Detter J.C."/>
            <person name="Han C."/>
            <person name="Land M."/>
            <person name="Hauser L."/>
            <person name="Markowitz V."/>
            <person name="Cheng J.-F."/>
            <person name="Hugenholtz P."/>
            <person name="Woyke T."/>
            <person name="Wu D."/>
            <person name="Pukall R."/>
            <person name="Steenblock K."/>
            <person name="Brambilla E."/>
            <person name="Klenk H.-P."/>
            <person name="Eisen J.A."/>
        </authorList>
    </citation>
    <scope>NUCLEOTIDE SEQUENCE [LARGE SCALE GENOMIC DNA]</scope>
    <source>
        <strain evidence="5">ATCC 35074 / DSM 20540 / JCM 6276 / NBRC 101906 / NCIMB 13154 / VKM Ac-1939 / CCM 2703 / MRP</strain>
    </source>
</reference>
<comment type="similarity">
    <text evidence="1">Belongs to the DprA/Smf family.</text>
</comment>
<feature type="domain" description="DprA winged helix" evidence="3">
    <location>
        <begin position="318"/>
        <end position="369"/>
    </location>
</feature>
<dbReference type="InterPro" id="IPR010994">
    <property type="entry name" value="RuvA_2-like"/>
</dbReference>
<dbReference type="InterPro" id="IPR041614">
    <property type="entry name" value="DprA_WH"/>
</dbReference>
<accession>F0RMM9</accession>
<name>F0RMM9_DEIPM</name>